<dbReference type="PRINTS" id="PR00762">
    <property type="entry name" value="CLCHANNEL"/>
</dbReference>
<evidence type="ECO:0000256" key="1">
    <source>
        <dbReference type="ARBA" id="ARBA00004141"/>
    </source>
</evidence>
<sequence length="455" mass="45165">MDRTAPSTAGDPTRTPDPAAVLRSRRYVGLLVLAALTGVPVSVAAYWFLRAVDLVQAWVYTDLPGALGLRPAPLWWPVPPLVLAGLLVGAVIRYLPGRGGHSPVDGFAAGGVPDPRNLPGVVLAALAGLGLGVVLGPEAPLIAVGGGLGVLAVRLARRDAPRDAAAVMAAAGSFAAISALLGSPIVGAFLLMEASMSAGAALGVVLLPGLLAAGVGSLVFLGLGTLTGVGTTTLALPDLPAYTHPDAAQFGWAVVAGLAAALLGGGIRRLAVLVRPHAERRTVTGAVVVGLAVALLAIGYALVTGHPTTDVLFSGQSGLEPLLVGSAGYSVPALLVLIACKGIGYGLCMAALRGGPVFPAILLGAAGGLALSHLPGLPLVAGVAIGIGAMCAVMLRLPMTSVLLPTLLLFSDGIAVMPLVIVAVVVAHVAAARLAPRPPRSPAPGEEPGNGRTPP</sequence>
<dbReference type="InterPro" id="IPR014743">
    <property type="entry name" value="Cl-channel_core"/>
</dbReference>
<evidence type="ECO:0000256" key="2">
    <source>
        <dbReference type="ARBA" id="ARBA00022692"/>
    </source>
</evidence>
<comment type="subcellular location">
    <subcellularLocation>
        <location evidence="1">Membrane</location>
        <topology evidence="1">Multi-pass membrane protein</topology>
    </subcellularLocation>
</comment>
<dbReference type="Pfam" id="PF00654">
    <property type="entry name" value="Voltage_CLC"/>
    <property type="match status" value="1"/>
</dbReference>
<feature type="transmembrane region" description="Helical" evidence="5">
    <location>
        <begin position="204"/>
        <end position="230"/>
    </location>
</feature>
<feature type="transmembrane region" description="Helical" evidence="5">
    <location>
        <begin position="250"/>
        <end position="271"/>
    </location>
</feature>
<evidence type="ECO:0000313" key="7">
    <source>
        <dbReference type="Proteomes" id="UP001501598"/>
    </source>
</evidence>
<dbReference type="SUPFAM" id="SSF81340">
    <property type="entry name" value="Clc chloride channel"/>
    <property type="match status" value="1"/>
</dbReference>
<keyword evidence="7" id="KW-1185">Reference proteome</keyword>
<feature type="transmembrane region" description="Helical" evidence="5">
    <location>
        <begin position="27"/>
        <end position="49"/>
    </location>
</feature>
<reference evidence="7" key="1">
    <citation type="journal article" date="2019" name="Int. J. Syst. Evol. Microbiol.">
        <title>The Global Catalogue of Microorganisms (GCM) 10K type strain sequencing project: providing services to taxonomists for standard genome sequencing and annotation.</title>
        <authorList>
            <consortium name="The Broad Institute Genomics Platform"/>
            <consortium name="The Broad Institute Genome Sequencing Center for Infectious Disease"/>
            <person name="Wu L."/>
            <person name="Ma J."/>
        </authorList>
    </citation>
    <scope>NUCLEOTIDE SEQUENCE [LARGE SCALE GENOMIC DNA]</scope>
    <source>
        <strain evidence="7">JCM 17906</strain>
    </source>
</reference>
<evidence type="ECO:0000313" key="6">
    <source>
        <dbReference type="EMBL" id="GAA4552711.1"/>
    </source>
</evidence>
<protein>
    <submittedName>
        <fullName evidence="6">Chloride channel protein</fullName>
    </submittedName>
</protein>
<feature type="transmembrane region" description="Helical" evidence="5">
    <location>
        <begin position="352"/>
        <end position="371"/>
    </location>
</feature>
<feature type="transmembrane region" description="Helical" evidence="5">
    <location>
        <begin position="121"/>
        <end position="144"/>
    </location>
</feature>
<dbReference type="Proteomes" id="UP001501598">
    <property type="component" value="Unassembled WGS sequence"/>
</dbReference>
<proteinExistence type="predicted"/>
<gene>
    <name evidence="6" type="ORF">GCM10023175_46960</name>
</gene>
<keyword evidence="3 5" id="KW-1133">Transmembrane helix</keyword>
<evidence type="ECO:0000256" key="3">
    <source>
        <dbReference type="ARBA" id="ARBA00022989"/>
    </source>
</evidence>
<dbReference type="PANTHER" id="PTHR43427">
    <property type="entry name" value="CHLORIDE CHANNEL PROTEIN CLC-E"/>
    <property type="match status" value="1"/>
</dbReference>
<accession>A0ABP8RYM3</accession>
<feature type="transmembrane region" description="Helical" evidence="5">
    <location>
        <begin position="74"/>
        <end position="95"/>
    </location>
</feature>
<feature type="transmembrane region" description="Helical" evidence="5">
    <location>
        <begin position="322"/>
        <end position="340"/>
    </location>
</feature>
<feature type="transmembrane region" description="Helical" evidence="5">
    <location>
        <begin position="164"/>
        <end position="192"/>
    </location>
</feature>
<dbReference type="EMBL" id="BAABGT010000075">
    <property type="protein sequence ID" value="GAA4552711.1"/>
    <property type="molecule type" value="Genomic_DNA"/>
</dbReference>
<dbReference type="RefSeq" id="WP_345422499.1">
    <property type="nucleotide sequence ID" value="NZ_BAABGT010000075.1"/>
</dbReference>
<dbReference type="InterPro" id="IPR001807">
    <property type="entry name" value="ClC"/>
</dbReference>
<name>A0ABP8RYM3_9PSEU</name>
<keyword evidence="2 5" id="KW-0812">Transmembrane</keyword>
<feature type="transmembrane region" description="Helical" evidence="5">
    <location>
        <begin position="407"/>
        <end position="431"/>
    </location>
</feature>
<evidence type="ECO:0000256" key="5">
    <source>
        <dbReference type="SAM" id="Phobius"/>
    </source>
</evidence>
<feature type="transmembrane region" description="Helical" evidence="5">
    <location>
        <begin position="283"/>
        <end position="302"/>
    </location>
</feature>
<feature type="transmembrane region" description="Helical" evidence="5">
    <location>
        <begin position="377"/>
        <end position="395"/>
    </location>
</feature>
<dbReference type="InterPro" id="IPR050368">
    <property type="entry name" value="ClC-type_chloride_channel"/>
</dbReference>
<dbReference type="Gene3D" id="1.10.3080.10">
    <property type="entry name" value="Clc chloride channel"/>
    <property type="match status" value="1"/>
</dbReference>
<organism evidence="6 7">
    <name type="scientific">Pseudonocardia xishanensis</name>
    <dbReference type="NCBI Taxonomy" id="630995"/>
    <lineage>
        <taxon>Bacteria</taxon>
        <taxon>Bacillati</taxon>
        <taxon>Actinomycetota</taxon>
        <taxon>Actinomycetes</taxon>
        <taxon>Pseudonocardiales</taxon>
        <taxon>Pseudonocardiaceae</taxon>
        <taxon>Pseudonocardia</taxon>
    </lineage>
</organism>
<evidence type="ECO:0000256" key="4">
    <source>
        <dbReference type="ARBA" id="ARBA00023136"/>
    </source>
</evidence>
<comment type="caution">
    <text evidence="6">The sequence shown here is derived from an EMBL/GenBank/DDBJ whole genome shotgun (WGS) entry which is preliminary data.</text>
</comment>
<keyword evidence="4 5" id="KW-0472">Membrane</keyword>